<reference evidence="10 11" key="1">
    <citation type="submission" date="2018-04" db="EMBL/GenBank/DDBJ databases">
        <title>Novel Campyloabacter and Helicobacter Species and Strains.</title>
        <authorList>
            <person name="Mannion A.J."/>
            <person name="Shen Z."/>
            <person name="Fox J.G."/>
        </authorList>
    </citation>
    <scope>NUCLEOTIDE SEQUENCE [LARGE SCALE GENOMIC DNA]</scope>
    <source>
        <strain evidence="10 11">MIT 04-9362</strain>
    </source>
</reference>
<dbReference type="SUPFAM" id="SSF116734">
    <property type="entry name" value="DNA methylase specificity domain"/>
    <property type="match status" value="1"/>
</dbReference>
<proteinExistence type="predicted"/>
<keyword evidence="3" id="KW-0808">Transferase</keyword>
<dbReference type="Proteomes" id="UP000256695">
    <property type="component" value="Unassembled WGS sequence"/>
</dbReference>
<keyword evidence="2" id="KW-0489">Methyltransferase</keyword>
<evidence type="ECO:0000256" key="5">
    <source>
        <dbReference type="ARBA" id="ARBA00022747"/>
    </source>
</evidence>
<dbReference type="OrthoDB" id="9761012at2"/>
<dbReference type="Pfam" id="PF07669">
    <property type="entry name" value="Eco57I"/>
    <property type="match status" value="1"/>
</dbReference>
<keyword evidence="4" id="KW-0949">S-adenosyl-L-methionine</keyword>
<keyword evidence="10" id="KW-0255">Endonuclease</keyword>
<gene>
    <name evidence="10" type="ORF">CQA57_07345</name>
</gene>
<dbReference type="GO" id="GO:0004519">
    <property type="term" value="F:endonuclease activity"/>
    <property type="evidence" value="ECO:0007669"/>
    <property type="project" value="UniProtKB-KW"/>
</dbReference>
<dbReference type="SUPFAM" id="SSF53335">
    <property type="entry name" value="S-adenosyl-L-methionine-dependent methyltransferases"/>
    <property type="match status" value="1"/>
</dbReference>
<dbReference type="InterPro" id="IPR025931">
    <property type="entry name" value="TaqI_C"/>
</dbReference>
<name>A0A3D8J450_9HELI</name>
<evidence type="ECO:0000313" key="10">
    <source>
        <dbReference type="EMBL" id="RDU72006.1"/>
    </source>
</evidence>
<dbReference type="EC" id="2.1.1.72" evidence="1"/>
<comment type="catalytic activity">
    <reaction evidence="7">
        <text>a 2'-deoxyadenosine in DNA + S-adenosyl-L-methionine = an N(6)-methyl-2'-deoxyadenosine in DNA + S-adenosyl-L-homocysteine + H(+)</text>
        <dbReference type="Rhea" id="RHEA:15197"/>
        <dbReference type="Rhea" id="RHEA-COMP:12418"/>
        <dbReference type="Rhea" id="RHEA-COMP:12419"/>
        <dbReference type="ChEBI" id="CHEBI:15378"/>
        <dbReference type="ChEBI" id="CHEBI:57856"/>
        <dbReference type="ChEBI" id="CHEBI:59789"/>
        <dbReference type="ChEBI" id="CHEBI:90615"/>
        <dbReference type="ChEBI" id="CHEBI:90616"/>
        <dbReference type="EC" id="2.1.1.72"/>
    </reaction>
</comment>
<keyword evidence="11" id="KW-1185">Reference proteome</keyword>
<organism evidence="10 11">
    <name type="scientific">Helicobacter anseris</name>
    <dbReference type="NCBI Taxonomy" id="375926"/>
    <lineage>
        <taxon>Bacteria</taxon>
        <taxon>Pseudomonadati</taxon>
        <taxon>Campylobacterota</taxon>
        <taxon>Epsilonproteobacteria</taxon>
        <taxon>Campylobacterales</taxon>
        <taxon>Helicobacteraceae</taxon>
        <taxon>Helicobacter</taxon>
    </lineage>
</organism>
<dbReference type="Pfam" id="PF12950">
    <property type="entry name" value="TaqI_C"/>
    <property type="match status" value="1"/>
</dbReference>
<evidence type="ECO:0000256" key="7">
    <source>
        <dbReference type="ARBA" id="ARBA00047942"/>
    </source>
</evidence>
<dbReference type="Gene3D" id="3.40.50.150">
    <property type="entry name" value="Vaccinia Virus protein VP39"/>
    <property type="match status" value="2"/>
</dbReference>
<dbReference type="InterPro" id="IPR011639">
    <property type="entry name" value="MethylTrfase_TaqI-like_dom"/>
</dbReference>
<dbReference type="EMBL" id="NXLX01000023">
    <property type="protein sequence ID" value="RDU72006.1"/>
    <property type="molecule type" value="Genomic_DNA"/>
</dbReference>
<dbReference type="PRINTS" id="PR00507">
    <property type="entry name" value="N12N6MTFRASE"/>
</dbReference>
<dbReference type="InterPro" id="IPR029063">
    <property type="entry name" value="SAM-dependent_MTases_sf"/>
</dbReference>
<evidence type="ECO:0000256" key="2">
    <source>
        <dbReference type="ARBA" id="ARBA00022603"/>
    </source>
</evidence>
<dbReference type="GO" id="GO:0003677">
    <property type="term" value="F:DNA binding"/>
    <property type="evidence" value="ECO:0007669"/>
    <property type="project" value="UniProtKB-KW"/>
</dbReference>
<evidence type="ECO:0000256" key="3">
    <source>
        <dbReference type="ARBA" id="ARBA00022679"/>
    </source>
</evidence>
<feature type="domain" description="Type II methyltransferase M.TaqI-like" evidence="8">
    <location>
        <begin position="25"/>
        <end position="333"/>
    </location>
</feature>
<keyword evidence="5" id="KW-0680">Restriction system</keyword>
<dbReference type="GO" id="GO:0009307">
    <property type="term" value="P:DNA restriction-modification system"/>
    <property type="evidence" value="ECO:0007669"/>
    <property type="project" value="UniProtKB-KW"/>
</dbReference>
<keyword evidence="10" id="KW-0378">Hydrolase</keyword>
<keyword evidence="6" id="KW-0238">DNA-binding</keyword>
<evidence type="ECO:0000313" key="11">
    <source>
        <dbReference type="Proteomes" id="UP000256695"/>
    </source>
</evidence>
<evidence type="ECO:0000256" key="6">
    <source>
        <dbReference type="ARBA" id="ARBA00023125"/>
    </source>
</evidence>
<dbReference type="GO" id="GO:0009007">
    <property type="term" value="F:site-specific DNA-methyltransferase (adenine-specific) activity"/>
    <property type="evidence" value="ECO:0007669"/>
    <property type="project" value="UniProtKB-EC"/>
</dbReference>
<keyword evidence="10" id="KW-0540">Nuclease</keyword>
<dbReference type="PANTHER" id="PTHR33841">
    <property type="entry name" value="DNA METHYLTRANSFERASE YEEA-RELATED"/>
    <property type="match status" value="1"/>
</dbReference>
<dbReference type="InterPro" id="IPR002052">
    <property type="entry name" value="DNA_methylase_N6_adenine_CS"/>
</dbReference>
<feature type="non-terminal residue" evidence="10">
    <location>
        <position position="1"/>
    </location>
</feature>
<comment type="caution">
    <text evidence="10">The sequence shown here is derived from an EMBL/GenBank/DDBJ whole genome shotgun (WGS) entry which is preliminary data.</text>
</comment>
<dbReference type="RefSeq" id="WP_147288364.1">
    <property type="nucleotide sequence ID" value="NZ_NXLX01000023.1"/>
</dbReference>
<evidence type="ECO:0000259" key="8">
    <source>
        <dbReference type="Pfam" id="PF07669"/>
    </source>
</evidence>
<dbReference type="GO" id="GO:0032259">
    <property type="term" value="P:methylation"/>
    <property type="evidence" value="ECO:0007669"/>
    <property type="project" value="UniProtKB-KW"/>
</dbReference>
<evidence type="ECO:0000256" key="1">
    <source>
        <dbReference type="ARBA" id="ARBA00011900"/>
    </source>
</evidence>
<evidence type="ECO:0000256" key="4">
    <source>
        <dbReference type="ARBA" id="ARBA00022691"/>
    </source>
</evidence>
<dbReference type="PANTHER" id="PTHR33841:SF1">
    <property type="entry name" value="DNA METHYLTRANSFERASE A"/>
    <property type="match status" value="1"/>
</dbReference>
<protein>
    <recommendedName>
        <fullName evidence="1">site-specific DNA-methyltransferase (adenine-specific)</fullName>
        <ecNumber evidence="1">2.1.1.72</ecNumber>
    </recommendedName>
</protein>
<sequence length="691" mass="80859">PTSQQQQTHQIQVELFHLKKSIIENCLFGVDINPNSCEITKLRLWIELLKYSYYLFDDKGENTNALETLPNIDINIKCGNSLISRFRLDDKLNIINIKKLIREYKELVFVYKNPDPIFGISKKDLEHKIKQIKESFTLTLKDSKTRQKLEKAIGKHFEIYGRFALEDRSLFEGLQLTEGNLLEIDLNLNPKEKEKAFISYGKIRALREKLDSALSGEEYKNAFEWRFEFPEVLDEEGNFKGFDCIIGNPPYIRIQGLDRATSKQYQKTFSTASQNYDIYVLFVEQCLKLLAPKAKIAFIMPHKWLNSLFGVGLRELAKDKISKVISFGHYQIFDASTYTALQWFEKESREVSFIQAPQEINSSQEMSEFLTQLTPSDFLVFPTNSLSSSPWYFGGDLSQNLFSKVTSHAPLKEIFSKMFQGIATSKDSVYFLYDCQEGETTTKGYSQELECNVEIENDLLKPLLMGDSFHRYDTPSTELRVLFPYYQGEDSKGNAKMYLYDESTLKERFPKGYAYLKKCEKVLRARENGRLENDELWWRYIYPKNQLLFGREKLLCPDFCEKMQFTWDKQGEFYFTTTIYGYIKNENFENLDYRFLLAVLNSELTWWYMTQVASVMRGGYYRNKPAYMQDFSIPNLSPKEQKPFIKLVDQILKAKEQNPKADTQELEQEIDSLVYTLYGLSDDEIQIIKGE</sequence>
<dbReference type="PROSITE" id="PS00092">
    <property type="entry name" value="N6_MTASE"/>
    <property type="match status" value="1"/>
</dbReference>
<dbReference type="AlphaFoldDB" id="A0A3D8J450"/>
<dbReference type="InterPro" id="IPR050953">
    <property type="entry name" value="N4_N6_ade-DNA_methylase"/>
</dbReference>
<evidence type="ECO:0000259" key="9">
    <source>
        <dbReference type="Pfam" id="PF12950"/>
    </source>
</evidence>
<accession>A0A3D8J450</accession>
<feature type="domain" description="TaqI-like C-terminal specificity" evidence="9">
    <location>
        <begin position="546"/>
        <end position="631"/>
    </location>
</feature>